<keyword evidence="2" id="KW-1185">Reference proteome</keyword>
<sequence length="75" mass="9214">MESYEKDQFDTLTYLRMQIWKKSDRHSCKLNNLCFTYCGNLQNFLNFFVFKNNKNLYKLKETEQTEQIEQNDLND</sequence>
<accession>A0A3M7Q2S6</accession>
<protein>
    <submittedName>
        <fullName evidence="1">Uncharacterized protein</fullName>
    </submittedName>
</protein>
<organism evidence="1 2">
    <name type="scientific">Brachionus plicatilis</name>
    <name type="common">Marine rotifer</name>
    <name type="synonym">Brachionus muelleri</name>
    <dbReference type="NCBI Taxonomy" id="10195"/>
    <lineage>
        <taxon>Eukaryota</taxon>
        <taxon>Metazoa</taxon>
        <taxon>Spiralia</taxon>
        <taxon>Gnathifera</taxon>
        <taxon>Rotifera</taxon>
        <taxon>Eurotatoria</taxon>
        <taxon>Monogononta</taxon>
        <taxon>Pseudotrocha</taxon>
        <taxon>Ploima</taxon>
        <taxon>Brachionidae</taxon>
        <taxon>Brachionus</taxon>
    </lineage>
</organism>
<proteinExistence type="predicted"/>
<dbReference type="AlphaFoldDB" id="A0A3M7Q2S6"/>
<evidence type="ECO:0000313" key="1">
    <source>
        <dbReference type="EMBL" id="RNA05315.1"/>
    </source>
</evidence>
<name>A0A3M7Q2S6_BRAPC</name>
<reference evidence="1 2" key="1">
    <citation type="journal article" date="2018" name="Sci. Rep.">
        <title>Genomic signatures of local adaptation to the degree of environmental predictability in rotifers.</title>
        <authorList>
            <person name="Franch-Gras L."/>
            <person name="Hahn C."/>
            <person name="Garcia-Roger E.M."/>
            <person name="Carmona M.J."/>
            <person name="Serra M."/>
            <person name="Gomez A."/>
        </authorList>
    </citation>
    <scope>NUCLEOTIDE SEQUENCE [LARGE SCALE GENOMIC DNA]</scope>
    <source>
        <strain evidence="1">HYR1</strain>
    </source>
</reference>
<evidence type="ECO:0000313" key="2">
    <source>
        <dbReference type="Proteomes" id="UP000276133"/>
    </source>
</evidence>
<dbReference type="Proteomes" id="UP000276133">
    <property type="component" value="Unassembled WGS sequence"/>
</dbReference>
<dbReference type="EMBL" id="REGN01007776">
    <property type="protein sequence ID" value="RNA05315.1"/>
    <property type="molecule type" value="Genomic_DNA"/>
</dbReference>
<comment type="caution">
    <text evidence="1">The sequence shown here is derived from an EMBL/GenBank/DDBJ whole genome shotgun (WGS) entry which is preliminary data.</text>
</comment>
<gene>
    <name evidence="1" type="ORF">BpHYR1_040728</name>
</gene>